<dbReference type="SUPFAM" id="SSF109604">
    <property type="entry name" value="HD-domain/PDEase-like"/>
    <property type="match status" value="1"/>
</dbReference>
<dbReference type="Pfam" id="PF08668">
    <property type="entry name" value="HDOD"/>
    <property type="match status" value="1"/>
</dbReference>
<dbReference type="InterPro" id="IPR013976">
    <property type="entry name" value="HDOD"/>
</dbReference>
<feature type="domain" description="HDOD" evidence="1">
    <location>
        <begin position="24"/>
        <end position="216"/>
    </location>
</feature>
<evidence type="ECO:0000313" key="3">
    <source>
        <dbReference type="Proteomes" id="UP001268089"/>
    </source>
</evidence>
<dbReference type="EMBL" id="JAVDXO010000001">
    <property type="protein sequence ID" value="MDR7304791.1"/>
    <property type="molecule type" value="Genomic_DNA"/>
</dbReference>
<gene>
    <name evidence="2" type="ORF">J2X15_000057</name>
</gene>
<evidence type="ECO:0000259" key="1">
    <source>
        <dbReference type="PROSITE" id="PS51833"/>
    </source>
</evidence>
<dbReference type="InterPro" id="IPR052340">
    <property type="entry name" value="RNase_Y/CdgJ"/>
</dbReference>
<evidence type="ECO:0000313" key="2">
    <source>
        <dbReference type="EMBL" id="MDR7304791.1"/>
    </source>
</evidence>
<accession>A0ABU1ZGW9</accession>
<dbReference type="PANTHER" id="PTHR33525">
    <property type="match status" value="1"/>
</dbReference>
<keyword evidence="3" id="KW-1185">Reference proteome</keyword>
<comment type="caution">
    <text evidence="2">The sequence shown here is derived from an EMBL/GenBank/DDBJ whole genome shotgun (WGS) entry which is preliminary data.</text>
</comment>
<reference evidence="2 3" key="1">
    <citation type="submission" date="2023-07" db="EMBL/GenBank/DDBJ databases">
        <title>Sorghum-associated microbial communities from plants grown in Nebraska, USA.</title>
        <authorList>
            <person name="Schachtman D."/>
        </authorList>
    </citation>
    <scope>NUCLEOTIDE SEQUENCE [LARGE SCALE GENOMIC DNA]</scope>
    <source>
        <strain evidence="2 3">BE308</strain>
    </source>
</reference>
<dbReference type="RefSeq" id="WP_310338240.1">
    <property type="nucleotide sequence ID" value="NZ_JAVDXO010000001.1"/>
</dbReference>
<proteinExistence type="predicted"/>
<name>A0ABU1ZGW9_9BURK</name>
<organism evidence="2 3">
    <name type="scientific">Rhodoferax saidenbachensis</name>
    <dbReference type="NCBI Taxonomy" id="1484693"/>
    <lineage>
        <taxon>Bacteria</taxon>
        <taxon>Pseudomonadati</taxon>
        <taxon>Pseudomonadota</taxon>
        <taxon>Betaproteobacteria</taxon>
        <taxon>Burkholderiales</taxon>
        <taxon>Comamonadaceae</taxon>
        <taxon>Rhodoferax</taxon>
    </lineage>
</organism>
<dbReference type="PANTHER" id="PTHR33525:SF6">
    <property type="entry name" value="HDOD DOMAIN-CONTAINING PROTEIN"/>
    <property type="match status" value="1"/>
</dbReference>
<dbReference type="Proteomes" id="UP001268089">
    <property type="component" value="Unassembled WGS sequence"/>
</dbReference>
<sequence>MRVADVDREIDAAKTDGPLRDIVIQPCPALLIDLRAEFSRPDPEPATIVAIASRDVAMAAALIKVANSAVYARSRAATTVADAVALLGIAHTVSILTGFLLRDAIRVSSPQLEHFWENSTRRAYAMGYIAGQMYGMNADVAHTCGLFCHVGLPILLQSLPGYDATLTEATDHMEHTFTDVENAAHRTDHAVVGAIVAKTWRLPPIVAIAVRLHHDFSVLDDARFPDEVRALVAMSLLAERLVVLHEGVQAHKEWEQHGAACLAHLRVSEAEMEQWQDALQPQFEGPAGF</sequence>
<dbReference type="Gene3D" id="1.10.3210.10">
    <property type="entry name" value="Hypothetical protein af1432"/>
    <property type="match status" value="1"/>
</dbReference>
<protein>
    <submittedName>
        <fullName evidence="2">HD-like signal output (HDOD) protein</fullName>
    </submittedName>
</protein>
<dbReference type="PROSITE" id="PS51833">
    <property type="entry name" value="HDOD"/>
    <property type="match status" value="1"/>
</dbReference>